<dbReference type="PANTHER" id="PTHR11142">
    <property type="entry name" value="PSEUDOURIDYLATE SYNTHASE"/>
    <property type="match status" value="1"/>
</dbReference>
<dbReference type="InterPro" id="IPR020103">
    <property type="entry name" value="PsdUridine_synth_cat_dom_sf"/>
</dbReference>
<proteinExistence type="predicted"/>
<dbReference type="Proteomes" id="UP001341840">
    <property type="component" value="Unassembled WGS sequence"/>
</dbReference>
<dbReference type="Gene3D" id="3.30.70.660">
    <property type="entry name" value="Pseudouridine synthase I, catalytic domain, C-terminal subdomain"/>
    <property type="match status" value="1"/>
</dbReference>
<protein>
    <recommendedName>
        <fullName evidence="3">tRNA pseudouridine synthase</fullName>
    </recommendedName>
</protein>
<dbReference type="PANTHER" id="PTHR11142:SF21">
    <property type="entry name" value="TRNA PSEUDOURIDINE SYNTHASE"/>
    <property type="match status" value="1"/>
</dbReference>
<organism evidence="1 2">
    <name type="scientific">Stylosanthes scabra</name>
    <dbReference type="NCBI Taxonomy" id="79078"/>
    <lineage>
        <taxon>Eukaryota</taxon>
        <taxon>Viridiplantae</taxon>
        <taxon>Streptophyta</taxon>
        <taxon>Embryophyta</taxon>
        <taxon>Tracheophyta</taxon>
        <taxon>Spermatophyta</taxon>
        <taxon>Magnoliopsida</taxon>
        <taxon>eudicotyledons</taxon>
        <taxon>Gunneridae</taxon>
        <taxon>Pentapetalae</taxon>
        <taxon>rosids</taxon>
        <taxon>fabids</taxon>
        <taxon>Fabales</taxon>
        <taxon>Fabaceae</taxon>
        <taxon>Papilionoideae</taxon>
        <taxon>50 kb inversion clade</taxon>
        <taxon>dalbergioids sensu lato</taxon>
        <taxon>Dalbergieae</taxon>
        <taxon>Pterocarpus clade</taxon>
        <taxon>Stylosanthes</taxon>
    </lineage>
</organism>
<accession>A0ABU6VGR8</accession>
<dbReference type="InterPro" id="IPR020095">
    <property type="entry name" value="PsdUridine_synth_TruA_C"/>
</dbReference>
<dbReference type="InterPro" id="IPR001406">
    <property type="entry name" value="PsdUridine_synth_TruA"/>
</dbReference>
<reference evidence="1 2" key="1">
    <citation type="journal article" date="2023" name="Plants (Basel)">
        <title>Bridging the Gap: Combining Genomics and Transcriptomics Approaches to Understand Stylosanthes scabra, an Orphan Legume from the Brazilian Caatinga.</title>
        <authorList>
            <person name="Ferreira-Neto J.R.C."/>
            <person name="da Silva M.D."/>
            <person name="Binneck E."/>
            <person name="de Melo N.F."/>
            <person name="da Silva R.H."/>
            <person name="de Melo A.L.T.M."/>
            <person name="Pandolfi V."/>
            <person name="Bustamante F.O."/>
            <person name="Brasileiro-Vidal A.C."/>
            <person name="Benko-Iseppon A.M."/>
        </authorList>
    </citation>
    <scope>NUCLEOTIDE SEQUENCE [LARGE SCALE GENOMIC DNA]</scope>
    <source>
        <tissue evidence="1">Leaves</tissue>
    </source>
</reference>
<evidence type="ECO:0000313" key="1">
    <source>
        <dbReference type="EMBL" id="MED6172476.1"/>
    </source>
</evidence>
<dbReference type="EMBL" id="JASCZI010151382">
    <property type="protein sequence ID" value="MED6172476.1"/>
    <property type="molecule type" value="Genomic_DNA"/>
</dbReference>
<evidence type="ECO:0008006" key="3">
    <source>
        <dbReference type="Google" id="ProtNLM"/>
    </source>
</evidence>
<gene>
    <name evidence="1" type="ORF">PIB30_050461</name>
</gene>
<name>A0ABU6VGR8_9FABA</name>
<keyword evidence="2" id="KW-1185">Reference proteome</keyword>
<dbReference type="SUPFAM" id="SSF55120">
    <property type="entry name" value="Pseudouridine synthase"/>
    <property type="match status" value="1"/>
</dbReference>
<evidence type="ECO:0000313" key="2">
    <source>
        <dbReference type="Proteomes" id="UP001341840"/>
    </source>
</evidence>
<comment type="caution">
    <text evidence="1">The sequence shown here is derived from an EMBL/GenBank/DDBJ whole genome shotgun (WGS) entry which is preliminary data.</text>
</comment>
<sequence length="160" mass="18461">MCKILHAFIFIHQYMDWQIRKMVGTAVAVKRNLIPRDILSLSLVKFSRIVLPLAPPEVLILKGNAFSMRASAGSLTRPEMVSIVESEQILKAVDEFYVSVMLPEVSKLLDSSKPPWLHWVEKLDKYTSIPEAQLDEVRKAWRTWKENFRVKPALDLDLDQ</sequence>